<reference evidence="2 3" key="1">
    <citation type="submission" date="2023-02" db="EMBL/GenBank/DDBJ databases">
        <title>LHISI_Scaffold_Assembly.</title>
        <authorList>
            <person name="Stuart O.P."/>
            <person name="Cleave R."/>
            <person name="Magrath M.J.L."/>
            <person name="Mikheyev A.S."/>
        </authorList>
    </citation>
    <scope>NUCLEOTIDE SEQUENCE [LARGE SCALE GENOMIC DNA]</scope>
    <source>
        <strain evidence="2">Daus_M_001</strain>
        <tissue evidence="2">Leg muscle</tissue>
    </source>
</reference>
<protein>
    <submittedName>
        <fullName evidence="2">Uncharacterized protein</fullName>
    </submittedName>
</protein>
<evidence type="ECO:0000313" key="2">
    <source>
        <dbReference type="EMBL" id="KAJ8883726.1"/>
    </source>
</evidence>
<keyword evidence="3" id="KW-1185">Reference proteome</keyword>
<evidence type="ECO:0000313" key="3">
    <source>
        <dbReference type="Proteomes" id="UP001159363"/>
    </source>
</evidence>
<sequence>MISTLTETHHTITSYTHKHNKKEVEVRCIRGQLRGFSGKETCPHLHSGISPSGTHTGPRNSVHVGLPVSRYTGHSVAYEGSAAALWSVALGTPQRQHRTELLLPPPKRKERKKANTTVSFPAIYKHVAGTGSTHTAAGRLAENDLHFRCPLCRAVSHWHLNIDDFVSSSNVLEWRAWSRNGDALSLSLLLLIRGTLTSQWRLQDLPWSRLLVIVGSKRRFSSRIMLACIPNMFSDYCIRAVDAKLWSVTSPNLSLCNIQFFLTGNRIFTVPDTSTRLIGAAVAERLACSLPTKANRVQFPAGSPDFRKWKSCQTMPLVGGFFSGFLPFPPPLHSGTAPYSLQSHSSALKTSLQGWTPSPLLRLPECSLKYHLSRALHVPPPSAAKRNTCVHQILGLITGDRIAIDCPDTRFHFYSMMFAYSRHDGNIARLALRSDDALGVRVSVTRIAPSLLDLGRTACPTPLLRVLCTCAFKVKKRGSDMGDTNTHAQCIVVLSARHAEPNRRRAIFPSASPVVRARGKRRRIDPRLQTVSATSSRSLLTPCAANGGRTRDPSHSKLLNQNSYTFFRSTNLTARGRLSVRAKWSLAESHSADNCGMLYDDEETVTVVTTRK</sequence>
<comment type="caution">
    <text evidence="2">The sequence shown here is derived from an EMBL/GenBank/DDBJ whole genome shotgun (WGS) entry which is preliminary data.</text>
</comment>
<proteinExistence type="predicted"/>
<feature type="compositionally biased region" description="Polar residues" evidence="1">
    <location>
        <begin position="1"/>
        <end position="15"/>
    </location>
</feature>
<name>A0ABQ9HHB1_9NEOP</name>
<evidence type="ECO:0000256" key="1">
    <source>
        <dbReference type="SAM" id="MobiDB-lite"/>
    </source>
</evidence>
<dbReference type="EMBL" id="JARBHB010000005">
    <property type="protein sequence ID" value="KAJ8883726.1"/>
    <property type="molecule type" value="Genomic_DNA"/>
</dbReference>
<feature type="region of interest" description="Disordered" evidence="1">
    <location>
        <begin position="1"/>
        <end position="21"/>
    </location>
</feature>
<organism evidence="2 3">
    <name type="scientific">Dryococelus australis</name>
    <dbReference type="NCBI Taxonomy" id="614101"/>
    <lineage>
        <taxon>Eukaryota</taxon>
        <taxon>Metazoa</taxon>
        <taxon>Ecdysozoa</taxon>
        <taxon>Arthropoda</taxon>
        <taxon>Hexapoda</taxon>
        <taxon>Insecta</taxon>
        <taxon>Pterygota</taxon>
        <taxon>Neoptera</taxon>
        <taxon>Polyneoptera</taxon>
        <taxon>Phasmatodea</taxon>
        <taxon>Verophasmatodea</taxon>
        <taxon>Anareolatae</taxon>
        <taxon>Phasmatidae</taxon>
        <taxon>Eurycanthinae</taxon>
        <taxon>Dryococelus</taxon>
    </lineage>
</organism>
<gene>
    <name evidence="2" type="ORF">PR048_015580</name>
</gene>
<dbReference type="Proteomes" id="UP001159363">
    <property type="component" value="Chromosome 4"/>
</dbReference>
<accession>A0ABQ9HHB1</accession>